<dbReference type="Proteomes" id="UP001497512">
    <property type="component" value="Unassembled WGS sequence"/>
</dbReference>
<reference evidence="1" key="1">
    <citation type="submission" date="2024-02" db="EMBL/GenBank/DDBJ databases">
        <authorList>
            <consortium name="ELIXIR-Norway"/>
            <consortium name="Elixir Norway"/>
        </authorList>
    </citation>
    <scope>NUCLEOTIDE SEQUENCE</scope>
</reference>
<evidence type="ECO:0000313" key="2">
    <source>
        <dbReference type="Proteomes" id="UP001497512"/>
    </source>
</evidence>
<protein>
    <recommendedName>
        <fullName evidence="3">Secreted protein</fullName>
    </recommendedName>
</protein>
<keyword evidence="2" id="KW-1185">Reference proteome</keyword>
<comment type="caution">
    <text evidence="1">The sequence shown here is derived from an EMBL/GenBank/DDBJ whole genome shotgun (WGS) entry which is preliminary data.</text>
</comment>
<accession>A0ABP0T7C7</accession>
<evidence type="ECO:0008006" key="3">
    <source>
        <dbReference type="Google" id="ProtNLM"/>
    </source>
</evidence>
<sequence length="88" mass="10122">MVMVDRLPLSRRRSPGRRRGLLSLSLFCIIEGRVYAKKPQKEPLGLVVGEEGFEPPTPCYPLRTWLPSVYRGHDNWYTRGASFPVLSY</sequence>
<name>A0ABP0T7C7_9BRYO</name>
<proteinExistence type="predicted"/>
<evidence type="ECO:0000313" key="1">
    <source>
        <dbReference type="EMBL" id="CAK9188757.1"/>
    </source>
</evidence>
<organism evidence="1 2">
    <name type="scientific">Sphagnum troendelagicum</name>
    <dbReference type="NCBI Taxonomy" id="128251"/>
    <lineage>
        <taxon>Eukaryota</taxon>
        <taxon>Viridiplantae</taxon>
        <taxon>Streptophyta</taxon>
        <taxon>Embryophyta</taxon>
        <taxon>Bryophyta</taxon>
        <taxon>Sphagnophytina</taxon>
        <taxon>Sphagnopsida</taxon>
        <taxon>Sphagnales</taxon>
        <taxon>Sphagnaceae</taxon>
        <taxon>Sphagnum</taxon>
    </lineage>
</organism>
<dbReference type="EMBL" id="CAXANX010000024">
    <property type="protein sequence ID" value="CAK9188757.1"/>
    <property type="molecule type" value="Genomic_DNA"/>
</dbReference>
<gene>
    <name evidence="1" type="ORF">CSSPTR1EN2_LOCUS24045</name>
</gene>